<evidence type="ECO:0000256" key="5">
    <source>
        <dbReference type="ARBA" id="ARBA00023136"/>
    </source>
</evidence>
<keyword evidence="3" id="KW-0547">Nucleotide-binding</keyword>
<keyword evidence="2" id="KW-0812">Transmembrane</keyword>
<dbReference type="GeneID" id="9050040"/>
<evidence type="ECO:0000256" key="2">
    <source>
        <dbReference type="ARBA" id="ARBA00022692"/>
    </source>
</evidence>
<protein>
    <recommendedName>
        <fullName evidence="7">Guanylate cyclase domain-containing protein</fullName>
    </recommendedName>
</protein>
<evidence type="ECO:0000313" key="8">
    <source>
        <dbReference type="EMBL" id="EER00298.1"/>
    </source>
</evidence>
<organism evidence="9">
    <name type="scientific">Perkinsus marinus (strain ATCC 50983 / TXsc)</name>
    <dbReference type="NCBI Taxonomy" id="423536"/>
    <lineage>
        <taxon>Eukaryota</taxon>
        <taxon>Sar</taxon>
        <taxon>Alveolata</taxon>
        <taxon>Perkinsozoa</taxon>
        <taxon>Perkinsea</taxon>
        <taxon>Perkinsida</taxon>
        <taxon>Perkinsidae</taxon>
        <taxon>Perkinsus</taxon>
    </lineage>
</organism>
<dbReference type="RefSeq" id="XP_002767580.1">
    <property type="nucleotide sequence ID" value="XM_002767534.1"/>
</dbReference>
<proteinExistence type="predicted"/>
<evidence type="ECO:0000259" key="7">
    <source>
        <dbReference type="PROSITE" id="PS50125"/>
    </source>
</evidence>
<dbReference type="InterPro" id="IPR001054">
    <property type="entry name" value="A/G_cyclase"/>
</dbReference>
<dbReference type="GO" id="GO:0001653">
    <property type="term" value="F:peptide receptor activity"/>
    <property type="evidence" value="ECO:0007669"/>
    <property type="project" value="TreeGrafter"/>
</dbReference>
<dbReference type="SMART" id="SM00044">
    <property type="entry name" value="CYCc"/>
    <property type="match status" value="1"/>
</dbReference>
<evidence type="ECO:0000256" key="1">
    <source>
        <dbReference type="ARBA" id="ARBA00004370"/>
    </source>
</evidence>
<evidence type="ECO:0000256" key="3">
    <source>
        <dbReference type="ARBA" id="ARBA00022741"/>
    </source>
</evidence>
<comment type="subcellular location">
    <subcellularLocation>
        <location evidence="1">Membrane</location>
    </subcellularLocation>
</comment>
<feature type="domain" description="Guanylate cyclase" evidence="7">
    <location>
        <begin position="64"/>
        <end position="214"/>
    </location>
</feature>
<accession>C5LSQ7</accession>
<dbReference type="AlphaFoldDB" id="C5LSQ7"/>
<dbReference type="PANTHER" id="PTHR11920:SF335">
    <property type="entry name" value="GUANYLATE CYCLASE"/>
    <property type="match status" value="1"/>
</dbReference>
<evidence type="ECO:0000256" key="4">
    <source>
        <dbReference type="ARBA" id="ARBA00022989"/>
    </source>
</evidence>
<keyword evidence="5" id="KW-0472">Membrane</keyword>
<dbReference type="GO" id="GO:0035556">
    <property type="term" value="P:intracellular signal transduction"/>
    <property type="evidence" value="ECO:0007669"/>
    <property type="project" value="InterPro"/>
</dbReference>
<sequence length="438" mass="47982">MLPEYVVDSIIDGNRDLAARMGCDARSLFVSRKSPLISRISSFDSKALSALEIGTFARRCGDVTVLFCDVADFPQLVAALTPKQLILILHRLFSKIDKLVFVHALTKLETVAESYVVCSGLNPDSDSSDRVVSKDAFRTVLLGLDILDNTAYINVLTETDHENLATGSLAEVTPIALVMKIGIHTGPVISGVVGSRRPQFCIFGDTINTASRMKSTAVPNCIHLSASTRKCLEFSPSLSFEERETFVKGKGMLVTYNASRAVGPLQDAGVSSPTVSRAESSAAAISIPIGEKVGRLASSLKRSRSSASAPSVSASATLAERLSAGIKRFVWRSRRTVRTSVNDTDHSSVHSGDEEYVSYTDSSAHYDESRDVKMTVEALRRRSKSRDANVRHVIEYTDLGRDRANLFTLEFLQRAHEIEFAKNILRHCQPLNGRDVFY</sequence>
<dbReference type="CDD" id="cd07302">
    <property type="entry name" value="CHD"/>
    <property type="match status" value="1"/>
</dbReference>
<dbReference type="SUPFAM" id="SSF55073">
    <property type="entry name" value="Nucleotide cyclase"/>
    <property type="match status" value="1"/>
</dbReference>
<dbReference type="GO" id="GO:0007168">
    <property type="term" value="P:receptor guanylyl cyclase signaling pathway"/>
    <property type="evidence" value="ECO:0007669"/>
    <property type="project" value="TreeGrafter"/>
</dbReference>
<keyword evidence="6" id="KW-0456">Lyase</keyword>
<dbReference type="Pfam" id="PF00211">
    <property type="entry name" value="Guanylate_cyc"/>
    <property type="match status" value="1"/>
</dbReference>
<dbReference type="InterPro" id="IPR050401">
    <property type="entry name" value="Cyclic_nucleotide_synthase"/>
</dbReference>
<dbReference type="Gene3D" id="3.30.70.1230">
    <property type="entry name" value="Nucleotide cyclase"/>
    <property type="match status" value="1"/>
</dbReference>
<dbReference type="GO" id="GO:0000166">
    <property type="term" value="F:nucleotide binding"/>
    <property type="evidence" value="ECO:0007669"/>
    <property type="project" value="UniProtKB-KW"/>
</dbReference>
<dbReference type="PANTHER" id="PTHR11920">
    <property type="entry name" value="GUANYLYL CYCLASE"/>
    <property type="match status" value="1"/>
</dbReference>
<dbReference type="EMBL" id="GG685191">
    <property type="protein sequence ID" value="EER00298.1"/>
    <property type="molecule type" value="Genomic_DNA"/>
</dbReference>
<dbReference type="GO" id="GO:0005886">
    <property type="term" value="C:plasma membrane"/>
    <property type="evidence" value="ECO:0007669"/>
    <property type="project" value="TreeGrafter"/>
</dbReference>
<dbReference type="OrthoDB" id="354346at2759"/>
<dbReference type="Proteomes" id="UP000007800">
    <property type="component" value="Unassembled WGS sequence"/>
</dbReference>
<keyword evidence="9" id="KW-1185">Reference proteome</keyword>
<dbReference type="InParanoid" id="C5LSQ7"/>
<evidence type="ECO:0000256" key="6">
    <source>
        <dbReference type="ARBA" id="ARBA00023239"/>
    </source>
</evidence>
<reference evidence="8 9" key="1">
    <citation type="submission" date="2008-07" db="EMBL/GenBank/DDBJ databases">
        <authorList>
            <person name="El-Sayed N."/>
            <person name="Caler E."/>
            <person name="Inman J."/>
            <person name="Amedeo P."/>
            <person name="Hass B."/>
            <person name="Wortman J."/>
        </authorList>
    </citation>
    <scope>NUCLEOTIDE SEQUENCE [LARGE SCALE GENOMIC DNA]</scope>
    <source>
        <strain evidence="9">ATCC 50983 / TXsc</strain>
    </source>
</reference>
<dbReference type="InterPro" id="IPR029787">
    <property type="entry name" value="Nucleotide_cyclase"/>
</dbReference>
<name>C5LSQ7_PERM5</name>
<evidence type="ECO:0000313" key="9">
    <source>
        <dbReference type="Proteomes" id="UP000007800"/>
    </source>
</evidence>
<dbReference type="GO" id="GO:0004383">
    <property type="term" value="F:guanylate cyclase activity"/>
    <property type="evidence" value="ECO:0007669"/>
    <property type="project" value="TreeGrafter"/>
</dbReference>
<gene>
    <name evidence="8" type="ORF">Pmar_PMAR017156</name>
</gene>
<keyword evidence="4" id="KW-1133">Transmembrane helix</keyword>
<dbReference type="PROSITE" id="PS50125">
    <property type="entry name" value="GUANYLATE_CYCLASE_2"/>
    <property type="match status" value="1"/>
</dbReference>
<dbReference type="GO" id="GO:0004016">
    <property type="term" value="F:adenylate cyclase activity"/>
    <property type="evidence" value="ECO:0007669"/>
    <property type="project" value="TreeGrafter"/>
</dbReference>